<name>A0A820EK39_9BILA</name>
<proteinExistence type="predicted"/>
<evidence type="ECO:0000313" key="1">
    <source>
        <dbReference type="EMBL" id="CAF4247432.1"/>
    </source>
</evidence>
<evidence type="ECO:0000313" key="2">
    <source>
        <dbReference type="Proteomes" id="UP000663874"/>
    </source>
</evidence>
<gene>
    <name evidence="1" type="ORF">FNK824_LOCUS38455</name>
</gene>
<accession>A0A820EK39</accession>
<comment type="caution">
    <text evidence="1">The sequence shown here is derived from an EMBL/GenBank/DDBJ whole genome shotgun (WGS) entry which is preliminary data.</text>
</comment>
<dbReference type="Proteomes" id="UP000663874">
    <property type="component" value="Unassembled WGS sequence"/>
</dbReference>
<dbReference type="AlphaFoldDB" id="A0A820EK39"/>
<dbReference type="EMBL" id="CAJOBE010021970">
    <property type="protein sequence ID" value="CAF4247432.1"/>
    <property type="molecule type" value="Genomic_DNA"/>
</dbReference>
<sequence length="77" mass="9068">MCLTRLLSSESKIHKFMSWIALSILQLEETQLYASDLSLLEENLHILGYMLNLFENTNTHQQQTLERIMMDARKPLE</sequence>
<protein>
    <submittedName>
        <fullName evidence="1">Uncharacterized protein</fullName>
    </submittedName>
</protein>
<reference evidence="1" key="1">
    <citation type="submission" date="2021-02" db="EMBL/GenBank/DDBJ databases">
        <authorList>
            <person name="Nowell W R."/>
        </authorList>
    </citation>
    <scope>NUCLEOTIDE SEQUENCE</scope>
</reference>
<organism evidence="1 2">
    <name type="scientific">Rotaria sordida</name>
    <dbReference type="NCBI Taxonomy" id="392033"/>
    <lineage>
        <taxon>Eukaryota</taxon>
        <taxon>Metazoa</taxon>
        <taxon>Spiralia</taxon>
        <taxon>Gnathifera</taxon>
        <taxon>Rotifera</taxon>
        <taxon>Eurotatoria</taxon>
        <taxon>Bdelloidea</taxon>
        <taxon>Philodinida</taxon>
        <taxon>Philodinidae</taxon>
        <taxon>Rotaria</taxon>
    </lineage>
</organism>